<reference evidence="1 2" key="2">
    <citation type="submission" date="2015-05" db="EMBL/GenBank/DDBJ databases">
        <authorList>
            <person name="Morales-Cruz A."/>
            <person name="Amrine K.C."/>
            <person name="Cantu D."/>
        </authorList>
    </citation>
    <scope>NUCLEOTIDE SEQUENCE [LARGE SCALE GENOMIC DNA]</scope>
    <source>
        <strain evidence="1">DA912</strain>
    </source>
</reference>
<dbReference type="AlphaFoldDB" id="A0A0G2HZS2"/>
<proteinExistence type="predicted"/>
<dbReference type="EMBL" id="LCUC01000246">
    <property type="protein sequence ID" value="KKY33385.1"/>
    <property type="molecule type" value="Genomic_DNA"/>
</dbReference>
<dbReference type="Proteomes" id="UP000034680">
    <property type="component" value="Unassembled WGS sequence"/>
</dbReference>
<evidence type="ECO:0000313" key="2">
    <source>
        <dbReference type="Proteomes" id="UP000034680"/>
    </source>
</evidence>
<reference evidence="1 2" key="1">
    <citation type="submission" date="2015-05" db="EMBL/GenBank/DDBJ databases">
        <title>Distinctive expansion of gene families associated with plant cell wall degradation and secondary metabolism in the genomes of grapevine trunk pathogens.</title>
        <authorList>
            <person name="Lawrence D.P."/>
            <person name="Travadon R."/>
            <person name="Rolshausen P.E."/>
            <person name="Baumgartner K."/>
        </authorList>
    </citation>
    <scope>NUCLEOTIDE SEQUENCE [LARGE SCALE GENOMIC DNA]</scope>
    <source>
        <strain evidence="1">DA912</strain>
    </source>
</reference>
<name>A0A0G2HZS2_9PEZI</name>
<evidence type="ECO:0000313" key="1">
    <source>
        <dbReference type="EMBL" id="KKY33385.1"/>
    </source>
</evidence>
<organism evidence="1 2">
    <name type="scientific">Diaporthe ampelina</name>
    <dbReference type="NCBI Taxonomy" id="1214573"/>
    <lineage>
        <taxon>Eukaryota</taxon>
        <taxon>Fungi</taxon>
        <taxon>Dikarya</taxon>
        <taxon>Ascomycota</taxon>
        <taxon>Pezizomycotina</taxon>
        <taxon>Sordariomycetes</taxon>
        <taxon>Sordariomycetidae</taxon>
        <taxon>Diaporthales</taxon>
        <taxon>Diaporthaceae</taxon>
        <taxon>Diaporthe</taxon>
    </lineage>
</organism>
<accession>A0A0G2HZS2</accession>
<sequence length="258" mass="28386">MTVARRFDHYDPDGIASVSAAARIIERSMITAGLVSYKKETSYVSAPGSELQIRAEPYGGDLSKTTHKKSMLRRLLVLGFADNIAQIGHRTLIPGQPPQLRIRSQEVYVDSPLKAHMPLKQLYKKLKAGPLMVVTGVTNTAEGAGLSARYCTPLSTWEAVLLGKDLTLPSGNESPAAGAAQVLVNNWFPVLVKSEVEGVSNEQARDTLFEAREALHRAIDKAMFDYVKYSWNSGDFYELLSDLPNEESFEAKALSKEK</sequence>
<dbReference type="STRING" id="1214573.A0A0G2HZS2"/>
<keyword evidence="2" id="KW-1185">Reference proteome</keyword>
<protein>
    <submittedName>
        <fullName evidence="1">Uncharacterized protein</fullName>
    </submittedName>
</protein>
<dbReference type="OrthoDB" id="5231302at2759"/>
<gene>
    <name evidence="1" type="ORF">UCDDA912_g06608</name>
</gene>
<comment type="caution">
    <text evidence="1">The sequence shown here is derived from an EMBL/GenBank/DDBJ whole genome shotgun (WGS) entry which is preliminary data.</text>
</comment>